<dbReference type="GO" id="GO:0042597">
    <property type="term" value="C:periplasmic space"/>
    <property type="evidence" value="ECO:0007669"/>
    <property type="project" value="UniProtKB-SubCell"/>
</dbReference>
<accession>A0A921SYT5</accession>
<dbReference type="EMBL" id="DYUB01000057">
    <property type="protein sequence ID" value="HJG95772.1"/>
    <property type="molecule type" value="Genomic_DNA"/>
</dbReference>
<name>A0A921SYT5_9FIRM</name>
<dbReference type="AlphaFoldDB" id="A0A921SYT5"/>
<evidence type="ECO:0000256" key="4">
    <source>
        <dbReference type="SAM" id="SignalP"/>
    </source>
</evidence>
<feature type="chain" id="PRO_5039548622" evidence="4">
    <location>
        <begin position="21"/>
        <end position="347"/>
    </location>
</feature>
<evidence type="ECO:0000259" key="5">
    <source>
        <dbReference type="Pfam" id="PF09084"/>
    </source>
</evidence>
<protein>
    <submittedName>
        <fullName evidence="6">ABC transporter substrate-binding protein</fullName>
    </submittedName>
</protein>
<dbReference type="Proteomes" id="UP000776700">
    <property type="component" value="Unassembled WGS sequence"/>
</dbReference>
<feature type="signal peptide" evidence="4">
    <location>
        <begin position="1"/>
        <end position="20"/>
    </location>
</feature>
<reference evidence="6" key="1">
    <citation type="journal article" date="2021" name="PeerJ">
        <title>Extensive microbial diversity within the chicken gut microbiome revealed by metagenomics and culture.</title>
        <authorList>
            <person name="Gilroy R."/>
            <person name="Ravi A."/>
            <person name="Getino M."/>
            <person name="Pursley I."/>
            <person name="Horton D.L."/>
            <person name="Alikhan N.F."/>
            <person name="Baker D."/>
            <person name="Gharbi K."/>
            <person name="Hall N."/>
            <person name="Watson M."/>
            <person name="Adriaenssens E.M."/>
            <person name="Foster-Nyarko E."/>
            <person name="Jarju S."/>
            <person name="Secka A."/>
            <person name="Antonio M."/>
            <person name="Oren A."/>
            <person name="Chaudhuri R.R."/>
            <person name="La Ragione R."/>
            <person name="Hildebrand F."/>
            <person name="Pallen M.J."/>
        </authorList>
    </citation>
    <scope>NUCLEOTIDE SEQUENCE</scope>
    <source>
        <strain evidence="6">1277</strain>
    </source>
</reference>
<evidence type="ECO:0000313" key="7">
    <source>
        <dbReference type="Proteomes" id="UP000776700"/>
    </source>
</evidence>
<dbReference type="PANTHER" id="PTHR30024">
    <property type="entry name" value="ALIPHATIC SULFONATES-BINDING PROTEIN-RELATED"/>
    <property type="match status" value="1"/>
</dbReference>
<comment type="subcellular location">
    <subcellularLocation>
        <location evidence="1">Periplasm</location>
    </subcellularLocation>
</comment>
<dbReference type="SUPFAM" id="SSF53850">
    <property type="entry name" value="Periplasmic binding protein-like II"/>
    <property type="match status" value="1"/>
</dbReference>
<gene>
    <name evidence="6" type="ORF">K8V90_01565</name>
</gene>
<feature type="domain" description="SsuA/THI5-like" evidence="5">
    <location>
        <begin position="48"/>
        <end position="264"/>
    </location>
</feature>
<dbReference type="Pfam" id="PF09084">
    <property type="entry name" value="NMT1"/>
    <property type="match status" value="1"/>
</dbReference>
<dbReference type="PANTHER" id="PTHR30024:SF47">
    <property type="entry name" value="TAURINE-BINDING PERIPLASMIC PROTEIN"/>
    <property type="match status" value="1"/>
</dbReference>
<sequence length="347" mass="37708">MFKKFITVASSLALSAMCLTGCNQTTTTDNKSLDKVTIAEVAHSVFYAPQYAAVTKGFFEEEGIKVDIINTSGADKTMAALISGEAQIGLMGPEASIYVYNQGSENYAVNFAQLTKTDGSFIIAREEMPNFTIEDLKGTDILGGRKGGVPLMTLEYVLKKNGLTIGTNKEAGDVNVRTDVQFGVMAGAFAGGEADYTTAFEPTGTQMEEEKTGYIVASVGELSREVAGDIPFTAYSTTKDFMADNEDLIQRFTNALYKGQQWCKTASSEEIAEAMQPFFNDLSLNDLISVVDRYKAVDAWCDNPVFTEESLNSLVKIMEEAGELDKAPVYNDIVNTDFANTAIENNK</sequence>
<reference evidence="6" key="2">
    <citation type="submission" date="2021-09" db="EMBL/GenBank/DDBJ databases">
        <authorList>
            <person name="Gilroy R."/>
        </authorList>
    </citation>
    <scope>NUCLEOTIDE SEQUENCE</scope>
    <source>
        <strain evidence="6">1277</strain>
    </source>
</reference>
<proteinExistence type="inferred from homology"/>
<evidence type="ECO:0000256" key="2">
    <source>
        <dbReference type="ARBA" id="ARBA00010742"/>
    </source>
</evidence>
<comment type="caution">
    <text evidence="6">The sequence shown here is derived from an EMBL/GenBank/DDBJ whole genome shotgun (WGS) entry which is preliminary data.</text>
</comment>
<comment type="similarity">
    <text evidence="2">Belongs to the bacterial solute-binding protein SsuA/TauA family.</text>
</comment>
<evidence type="ECO:0000313" key="6">
    <source>
        <dbReference type="EMBL" id="HJG95772.1"/>
    </source>
</evidence>
<evidence type="ECO:0000256" key="3">
    <source>
        <dbReference type="ARBA" id="ARBA00022729"/>
    </source>
</evidence>
<keyword evidence="3 4" id="KW-0732">Signal</keyword>
<organism evidence="6 7">
    <name type="scientific">Romboutsia timonensis</name>
    <dbReference type="NCBI Taxonomy" id="1776391"/>
    <lineage>
        <taxon>Bacteria</taxon>
        <taxon>Bacillati</taxon>
        <taxon>Bacillota</taxon>
        <taxon>Clostridia</taxon>
        <taxon>Peptostreptococcales</taxon>
        <taxon>Peptostreptococcaceae</taxon>
        <taxon>Romboutsia</taxon>
    </lineage>
</organism>
<dbReference type="Gene3D" id="3.40.190.10">
    <property type="entry name" value="Periplasmic binding protein-like II"/>
    <property type="match status" value="2"/>
</dbReference>
<evidence type="ECO:0000256" key="1">
    <source>
        <dbReference type="ARBA" id="ARBA00004418"/>
    </source>
</evidence>
<dbReference type="InterPro" id="IPR015168">
    <property type="entry name" value="SsuA/THI5"/>
</dbReference>